<evidence type="ECO:0000256" key="2">
    <source>
        <dbReference type="ARBA" id="ARBA00007581"/>
    </source>
</evidence>
<evidence type="ECO:0000313" key="8">
    <source>
        <dbReference type="Proteomes" id="UP000010074"/>
    </source>
</evidence>
<evidence type="ECO:0000259" key="6">
    <source>
        <dbReference type="Pfam" id="PF02900"/>
    </source>
</evidence>
<reference evidence="7 8" key="1">
    <citation type="journal article" date="2012" name="BMC Genomics">
        <title>Genome analysis of a simultaneously predatory and prey-independent, novel Bdellovibrio bacteriovorus from the River Tiber, supports in silico predictions of both ancient and recent lateral gene transfer from diverse bacteria.</title>
        <authorList>
            <person name="Hobley L."/>
            <person name="Lerner T.R."/>
            <person name="Williams L.E."/>
            <person name="Lambert C."/>
            <person name="Till R."/>
            <person name="Milner D.S."/>
            <person name="Basford S.M."/>
            <person name="Capeness M.J."/>
            <person name="Fenton A.K."/>
            <person name="Atterbury R.J."/>
            <person name="Harris M.A."/>
            <person name="Sockett R.E."/>
        </authorList>
    </citation>
    <scope>NUCLEOTIDE SEQUENCE [LARGE SCALE GENOMIC DNA]</scope>
    <source>
        <strain evidence="7 8">Tiberius</strain>
    </source>
</reference>
<evidence type="ECO:0000256" key="4">
    <source>
        <dbReference type="ARBA" id="ARBA00022833"/>
    </source>
</evidence>
<keyword evidence="3" id="KW-0479">Metal-binding</keyword>
<evidence type="ECO:0000313" key="7">
    <source>
        <dbReference type="EMBL" id="AFY02882.1"/>
    </source>
</evidence>
<dbReference type="InterPro" id="IPR014436">
    <property type="entry name" value="Extradiol_dOase_DODA"/>
</dbReference>
<organism evidence="7 8">
    <name type="scientific">Bdellovibrio bacteriovorus str. Tiberius</name>
    <dbReference type="NCBI Taxonomy" id="1069642"/>
    <lineage>
        <taxon>Bacteria</taxon>
        <taxon>Pseudomonadati</taxon>
        <taxon>Bdellovibrionota</taxon>
        <taxon>Bdellovibrionia</taxon>
        <taxon>Bdellovibrionales</taxon>
        <taxon>Pseudobdellovibrionaceae</taxon>
        <taxon>Bdellovibrio</taxon>
    </lineage>
</organism>
<comment type="cofactor">
    <cofactor evidence="1">
        <name>Zn(2+)</name>
        <dbReference type="ChEBI" id="CHEBI:29105"/>
    </cofactor>
</comment>
<dbReference type="GO" id="GO:0008270">
    <property type="term" value="F:zinc ion binding"/>
    <property type="evidence" value="ECO:0007669"/>
    <property type="project" value="InterPro"/>
</dbReference>
<dbReference type="Gene3D" id="3.40.830.10">
    <property type="entry name" value="LigB-like"/>
    <property type="match status" value="1"/>
</dbReference>
<dbReference type="STRING" id="1069642.Bdt_3207"/>
<dbReference type="HOGENOM" id="CLU_046582_2_0_7"/>
<name>K7ZGW5_BDEBC</name>
<gene>
    <name evidence="7" type="primary">ygiD</name>
    <name evidence="7" type="ORF">Bdt_3207</name>
</gene>
<keyword evidence="5" id="KW-0560">Oxidoreductase</keyword>
<comment type="similarity">
    <text evidence="2">Belongs to the DODA-type extradiol aromatic ring-opening dioxygenase family.</text>
</comment>
<dbReference type="PATRIC" id="fig|1069642.3.peg.3173"/>
<dbReference type="SUPFAM" id="SSF53213">
    <property type="entry name" value="LigB-like"/>
    <property type="match status" value="1"/>
</dbReference>
<dbReference type="AlphaFoldDB" id="K7ZGW5"/>
<protein>
    <recommendedName>
        <fullName evidence="6">Extradiol ring-cleavage dioxygenase class III enzyme subunit B domain-containing protein</fullName>
    </recommendedName>
</protein>
<dbReference type="GO" id="GO:0008198">
    <property type="term" value="F:ferrous iron binding"/>
    <property type="evidence" value="ECO:0007669"/>
    <property type="project" value="InterPro"/>
</dbReference>
<accession>K7ZGW5</accession>
<dbReference type="Pfam" id="PF02900">
    <property type="entry name" value="LigB"/>
    <property type="match status" value="1"/>
</dbReference>
<dbReference type="Proteomes" id="UP000010074">
    <property type="component" value="Chromosome"/>
</dbReference>
<evidence type="ECO:0000256" key="5">
    <source>
        <dbReference type="ARBA" id="ARBA00023002"/>
    </source>
</evidence>
<dbReference type="EMBL" id="CP002930">
    <property type="protein sequence ID" value="AFY02882.1"/>
    <property type="molecule type" value="Genomic_DNA"/>
</dbReference>
<dbReference type="PANTHER" id="PTHR30096">
    <property type="entry name" value="4,5-DOPA DIOXYGENASE EXTRADIOL-LIKE PROTEIN"/>
    <property type="match status" value="1"/>
</dbReference>
<sequence length="329" mass="36650">MCNSALHFCGLAKQSKLSDNQTMKKPSRDISRRSLLLGAGSLAAAAGISQLTSAKELLMIFDPSRKSDSAEMPALFIGHGSPMNAIEDNQYGQRWFELGKEIGRPKAILCVSAHWLSAGTWVTQMEQPRTIHDFYGFPQALHDMQYPAPGNPELAAELRRLSKNPKIQADEKSWGLDHGTWSVLAKMYPEANIPVIQLSIDMSEPASFHFELGKTLHQLRKQGVLILGSGNIVHNLRRIDWNSPNKGSDWAVEFDEWVKARLEVRDFKSVTEDFGKTLAGQLSVPTPDHYLPLMYVLGAAGDKEEVKWELEGMDMGSLSMRALSFGRKI</sequence>
<dbReference type="KEGG" id="bbat:Bdt_3207"/>
<dbReference type="NCBIfam" id="NF007914">
    <property type="entry name" value="PRK10628.1"/>
    <property type="match status" value="1"/>
</dbReference>
<dbReference type="GO" id="GO:0016702">
    <property type="term" value="F:oxidoreductase activity, acting on single donors with incorporation of molecular oxygen, incorporation of two atoms of oxygen"/>
    <property type="evidence" value="ECO:0007669"/>
    <property type="project" value="UniProtKB-ARBA"/>
</dbReference>
<dbReference type="PANTHER" id="PTHR30096:SF0">
    <property type="entry name" value="4,5-DOPA DIOXYGENASE EXTRADIOL-LIKE PROTEIN"/>
    <property type="match status" value="1"/>
</dbReference>
<dbReference type="InterPro" id="IPR004183">
    <property type="entry name" value="Xdiol_dOase_suB"/>
</dbReference>
<feature type="domain" description="Extradiol ring-cleavage dioxygenase class III enzyme subunit B" evidence="6">
    <location>
        <begin position="74"/>
        <end position="308"/>
    </location>
</feature>
<keyword evidence="4" id="KW-0862">Zinc</keyword>
<evidence type="ECO:0000256" key="3">
    <source>
        <dbReference type="ARBA" id="ARBA00022723"/>
    </source>
</evidence>
<dbReference type="CDD" id="cd07363">
    <property type="entry name" value="45_DOPA_Dioxygenase"/>
    <property type="match status" value="1"/>
</dbReference>
<evidence type="ECO:0000256" key="1">
    <source>
        <dbReference type="ARBA" id="ARBA00001947"/>
    </source>
</evidence>
<proteinExistence type="inferred from homology"/>